<evidence type="ECO:0000256" key="5">
    <source>
        <dbReference type="ARBA" id="ARBA00023186"/>
    </source>
</evidence>
<dbReference type="HAMAP" id="MF_00303">
    <property type="entry name" value="Trigger_factor_Tig"/>
    <property type="match status" value="1"/>
</dbReference>
<dbReference type="InterPro" id="IPR036611">
    <property type="entry name" value="Trigger_fac_ribosome-bd_sf"/>
</dbReference>
<dbReference type="Gene3D" id="1.10.3120.10">
    <property type="entry name" value="Trigger factor, C-terminal domain"/>
    <property type="match status" value="1"/>
</dbReference>
<dbReference type="Gramene" id="RZC65786">
    <property type="protein sequence ID" value="RZC65786"/>
    <property type="gene ID" value="C5167_009476"/>
</dbReference>
<keyword evidence="4" id="KW-0697">Rotamase</keyword>
<accession>A0A4Y7JYX5</accession>
<dbReference type="FunFam" id="3.30.70.1050:FF:000004">
    <property type="entry name" value="Trigger factor"/>
    <property type="match status" value="1"/>
</dbReference>
<evidence type="ECO:0000313" key="11">
    <source>
        <dbReference type="EMBL" id="RZC65786.1"/>
    </source>
</evidence>
<dbReference type="InterPro" id="IPR037041">
    <property type="entry name" value="Trigger_fac_C_sf"/>
</dbReference>
<dbReference type="InterPro" id="IPR027304">
    <property type="entry name" value="Trigger_fact/SurA_dom_sf"/>
</dbReference>
<dbReference type="InterPro" id="IPR008881">
    <property type="entry name" value="Trigger_fac_ribosome-bd_bac"/>
</dbReference>
<evidence type="ECO:0000256" key="2">
    <source>
        <dbReference type="ARBA" id="ARBA00005464"/>
    </source>
</evidence>
<dbReference type="GO" id="GO:0043022">
    <property type="term" value="F:ribosome binding"/>
    <property type="evidence" value="ECO:0007669"/>
    <property type="project" value="TreeGrafter"/>
</dbReference>
<keyword evidence="12" id="KW-1185">Reference proteome</keyword>
<feature type="domain" description="Trigger factor ribosome-binding bacterial" evidence="9">
    <location>
        <begin position="93"/>
        <end position="235"/>
    </location>
</feature>
<dbReference type="AlphaFoldDB" id="A0A4Y7JYX5"/>
<comment type="similarity">
    <text evidence="2">Belongs to the FKBP-type PPIase family. Tig subfamily.</text>
</comment>
<evidence type="ECO:0000256" key="3">
    <source>
        <dbReference type="ARBA" id="ARBA00013194"/>
    </source>
</evidence>
<evidence type="ECO:0000313" key="12">
    <source>
        <dbReference type="Proteomes" id="UP000316621"/>
    </source>
</evidence>
<keyword evidence="5" id="KW-0143">Chaperone</keyword>
<proteinExistence type="inferred from homology"/>
<dbReference type="OrthoDB" id="3366at2759"/>
<dbReference type="Pfam" id="PF05697">
    <property type="entry name" value="Trigger_N"/>
    <property type="match status" value="1"/>
</dbReference>
<dbReference type="InterPro" id="IPR008880">
    <property type="entry name" value="Trigger_fac_C"/>
</dbReference>
<dbReference type="EMBL" id="CM010720">
    <property type="protein sequence ID" value="RZC65786.1"/>
    <property type="molecule type" value="Genomic_DNA"/>
</dbReference>
<evidence type="ECO:0000259" key="9">
    <source>
        <dbReference type="Pfam" id="PF05697"/>
    </source>
</evidence>
<sequence length="543" mass="61272">MELMSSTTLNCKPYLSHNFLISRRTSNTHISNPLLLLQSNYTTNFAKLTTSNSRQLIFQQSATRGFSSQPVVSTTTPASVNSENDKLPADIEVTEVEEPDSKVRLSVSVPPAVCEDCYNKVLAEMTKIAKVPGFRPGQKVPENILVSYHGKSFVRKATIEAILKRTLSHAMDSVKGRALKDSVRIITKFSEMDESFNFPHGYLRYDCVVDVAPAAKWIPEDGYKNLKIVVEIDQEIDAQTACEAEIKRRHKALGILRIVTDRGLQVGDVAVLDISTVKATEDDSEGEKIPSAESKGFQLDTEEADNLPPGFLDSIIGIKGGETKTFSLAFPDSWRQENLRGVVAQYTVICKELFYRELPALDDSLAEKLLSGCTTLIEVRESILERCKEIEQIAKEQATDNAILDQLCKMIQIDIPRTLFEEQGRQLYGAKLLELQAKMKLDEQQLANLSSPQAVKEYLEYERENITSMVKQSLAVGDIFKRENLQFSTEDLVKEVENSIDEFKRNNQEYDEERVKDQVQEILEGSKVLEWLRDHATIEYVVR</sequence>
<dbReference type="GO" id="GO:0015031">
    <property type="term" value="P:protein transport"/>
    <property type="evidence" value="ECO:0007669"/>
    <property type="project" value="InterPro"/>
</dbReference>
<dbReference type="NCBIfam" id="TIGR00115">
    <property type="entry name" value="tig"/>
    <property type="match status" value="1"/>
</dbReference>
<name>A0A4Y7JYX5_PAPSO</name>
<gene>
    <name evidence="11" type="ORF">C5167_009476</name>
</gene>
<dbReference type="Pfam" id="PF05698">
    <property type="entry name" value="Trigger_C"/>
    <property type="match status" value="1"/>
</dbReference>
<dbReference type="FunFam" id="1.10.3120.10:FF:000004">
    <property type="entry name" value="Chloroplast trigger factor"/>
    <property type="match status" value="1"/>
</dbReference>
<dbReference type="SUPFAM" id="SSF109998">
    <property type="entry name" value="Triger factor/SurA peptide-binding domain-like"/>
    <property type="match status" value="1"/>
</dbReference>
<dbReference type="SUPFAM" id="SSF54534">
    <property type="entry name" value="FKBP-like"/>
    <property type="match status" value="1"/>
</dbReference>
<evidence type="ECO:0000256" key="1">
    <source>
        <dbReference type="ARBA" id="ARBA00000971"/>
    </source>
</evidence>
<dbReference type="STRING" id="3469.A0A4Y7JYX5"/>
<feature type="domain" description="Trigger factor C-terminal" evidence="10">
    <location>
        <begin position="375"/>
        <end position="532"/>
    </location>
</feature>
<dbReference type="GO" id="GO:0044183">
    <property type="term" value="F:protein folding chaperone"/>
    <property type="evidence" value="ECO:0007669"/>
    <property type="project" value="TreeGrafter"/>
</dbReference>
<dbReference type="GO" id="GO:0003755">
    <property type="term" value="F:peptidyl-prolyl cis-trans isomerase activity"/>
    <property type="evidence" value="ECO:0007669"/>
    <property type="project" value="UniProtKB-KW"/>
</dbReference>
<dbReference type="PANTHER" id="PTHR30560:SF3">
    <property type="entry name" value="TRIGGER FACTOR-LIKE PROTEIN TIG, CHLOROPLASTIC"/>
    <property type="match status" value="1"/>
</dbReference>
<dbReference type="InterPro" id="IPR005215">
    <property type="entry name" value="Trig_fac"/>
</dbReference>
<dbReference type="Gene3D" id="3.10.50.40">
    <property type="match status" value="1"/>
</dbReference>
<evidence type="ECO:0000259" key="10">
    <source>
        <dbReference type="Pfam" id="PF05698"/>
    </source>
</evidence>
<evidence type="ECO:0000256" key="8">
    <source>
        <dbReference type="SAM" id="Coils"/>
    </source>
</evidence>
<feature type="coiled-coil region" evidence="8">
    <location>
        <begin position="493"/>
        <end position="520"/>
    </location>
</feature>
<dbReference type="SUPFAM" id="SSF102735">
    <property type="entry name" value="Trigger factor ribosome-binding domain"/>
    <property type="match status" value="1"/>
</dbReference>
<dbReference type="EC" id="5.2.1.8" evidence="3"/>
<dbReference type="OMA" id="KGIKTQF"/>
<dbReference type="FunFam" id="3.10.50.40:FF:000001">
    <property type="entry name" value="Trigger factor"/>
    <property type="match status" value="1"/>
</dbReference>
<evidence type="ECO:0000256" key="6">
    <source>
        <dbReference type="ARBA" id="ARBA00023235"/>
    </source>
</evidence>
<dbReference type="Proteomes" id="UP000316621">
    <property type="component" value="Chromosome 6"/>
</dbReference>
<dbReference type="InterPro" id="IPR046357">
    <property type="entry name" value="PPIase_dom_sf"/>
</dbReference>
<dbReference type="Gene3D" id="3.30.70.1050">
    <property type="entry name" value="Trigger factor ribosome-binding domain"/>
    <property type="match status" value="1"/>
</dbReference>
<dbReference type="GO" id="GO:0043335">
    <property type="term" value="P:protein unfolding"/>
    <property type="evidence" value="ECO:0007669"/>
    <property type="project" value="TreeGrafter"/>
</dbReference>
<dbReference type="PANTHER" id="PTHR30560">
    <property type="entry name" value="TRIGGER FACTOR CHAPERONE AND PEPTIDYL-PROLYL CIS/TRANS ISOMERASE"/>
    <property type="match status" value="1"/>
</dbReference>
<dbReference type="GO" id="GO:0051083">
    <property type="term" value="P:'de novo' cotranslational protein folding"/>
    <property type="evidence" value="ECO:0007669"/>
    <property type="project" value="TreeGrafter"/>
</dbReference>
<evidence type="ECO:0000256" key="7">
    <source>
        <dbReference type="ARBA" id="ARBA00024849"/>
    </source>
</evidence>
<keyword evidence="6" id="KW-0413">Isomerase</keyword>
<protein>
    <recommendedName>
        <fullName evidence="3">peptidylprolyl isomerase</fullName>
        <ecNumber evidence="3">5.2.1.8</ecNumber>
    </recommendedName>
</protein>
<keyword evidence="8" id="KW-0175">Coiled coil</keyword>
<reference evidence="11 12" key="1">
    <citation type="journal article" date="2018" name="Science">
        <title>The opium poppy genome and morphinan production.</title>
        <authorList>
            <person name="Guo L."/>
            <person name="Winzer T."/>
            <person name="Yang X."/>
            <person name="Li Y."/>
            <person name="Ning Z."/>
            <person name="He Z."/>
            <person name="Teodor R."/>
            <person name="Lu Y."/>
            <person name="Bowser T.A."/>
            <person name="Graham I.A."/>
            <person name="Ye K."/>
        </authorList>
    </citation>
    <scope>NUCLEOTIDE SEQUENCE [LARGE SCALE GENOMIC DNA]</scope>
    <source>
        <strain evidence="12">cv. HN1</strain>
        <tissue evidence="11">Leaves</tissue>
    </source>
</reference>
<comment type="function">
    <text evidence="7">Involved in protein export. Acts as a chaperone by maintaining the newly synthesized protein in an open conformation. Functions as a peptidyl-prolyl cis-trans isomerase.</text>
</comment>
<organism evidence="11 12">
    <name type="scientific">Papaver somniferum</name>
    <name type="common">Opium poppy</name>
    <dbReference type="NCBI Taxonomy" id="3469"/>
    <lineage>
        <taxon>Eukaryota</taxon>
        <taxon>Viridiplantae</taxon>
        <taxon>Streptophyta</taxon>
        <taxon>Embryophyta</taxon>
        <taxon>Tracheophyta</taxon>
        <taxon>Spermatophyta</taxon>
        <taxon>Magnoliopsida</taxon>
        <taxon>Ranunculales</taxon>
        <taxon>Papaveraceae</taxon>
        <taxon>Papaveroideae</taxon>
        <taxon>Papaver</taxon>
    </lineage>
</organism>
<comment type="catalytic activity">
    <reaction evidence="1">
        <text>[protein]-peptidylproline (omega=180) = [protein]-peptidylproline (omega=0)</text>
        <dbReference type="Rhea" id="RHEA:16237"/>
        <dbReference type="Rhea" id="RHEA-COMP:10747"/>
        <dbReference type="Rhea" id="RHEA-COMP:10748"/>
        <dbReference type="ChEBI" id="CHEBI:83833"/>
        <dbReference type="ChEBI" id="CHEBI:83834"/>
        <dbReference type="EC" id="5.2.1.8"/>
    </reaction>
</comment>
<evidence type="ECO:0000256" key="4">
    <source>
        <dbReference type="ARBA" id="ARBA00023110"/>
    </source>
</evidence>